<reference evidence="2" key="1">
    <citation type="journal article" date="2024" name="Proc. Natl. Acad. Sci. U.S.A.">
        <title>Extraordinary preservation of gene collinearity over three hundred million years revealed in homosporous lycophytes.</title>
        <authorList>
            <person name="Li C."/>
            <person name="Wickell D."/>
            <person name="Kuo L.Y."/>
            <person name="Chen X."/>
            <person name="Nie B."/>
            <person name="Liao X."/>
            <person name="Peng D."/>
            <person name="Ji J."/>
            <person name="Jenkins J."/>
            <person name="Williams M."/>
            <person name="Shu S."/>
            <person name="Plott C."/>
            <person name="Barry K."/>
            <person name="Rajasekar S."/>
            <person name="Grimwood J."/>
            <person name="Han X."/>
            <person name="Sun S."/>
            <person name="Hou Z."/>
            <person name="He W."/>
            <person name="Dai G."/>
            <person name="Sun C."/>
            <person name="Schmutz J."/>
            <person name="Leebens-Mack J.H."/>
            <person name="Li F.W."/>
            <person name="Wang L."/>
        </authorList>
    </citation>
    <scope>NUCLEOTIDE SEQUENCE [LARGE SCALE GENOMIC DNA]</scope>
    <source>
        <strain evidence="2">cv. PW_Plant_1</strain>
    </source>
</reference>
<organism evidence="1 2">
    <name type="scientific">Diphasiastrum complanatum</name>
    <name type="common">Issler's clubmoss</name>
    <name type="synonym">Lycopodium complanatum</name>
    <dbReference type="NCBI Taxonomy" id="34168"/>
    <lineage>
        <taxon>Eukaryota</taxon>
        <taxon>Viridiplantae</taxon>
        <taxon>Streptophyta</taxon>
        <taxon>Embryophyta</taxon>
        <taxon>Tracheophyta</taxon>
        <taxon>Lycopodiopsida</taxon>
        <taxon>Lycopodiales</taxon>
        <taxon>Lycopodiaceae</taxon>
        <taxon>Lycopodioideae</taxon>
        <taxon>Diphasiastrum</taxon>
    </lineage>
</organism>
<protein>
    <submittedName>
        <fullName evidence="1">Uncharacterized protein</fullName>
    </submittedName>
</protein>
<proteinExistence type="predicted"/>
<dbReference type="Proteomes" id="UP001162992">
    <property type="component" value="Chromosome 9"/>
</dbReference>
<dbReference type="EMBL" id="CM055100">
    <property type="protein sequence ID" value="KAJ7543251.1"/>
    <property type="molecule type" value="Genomic_DNA"/>
</dbReference>
<comment type="caution">
    <text evidence="1">The sequence shown here is derived from an EMBL/GenBank/DDBJ whole genome shotgun (WGS) entry which is preliminary data.</text>
</comment>
<sequence>MQKKKSLWHDSGCSNIIRNTAGRLHVVPSLSWLSRNHSWHGINHCKMKEWDLEEEIHETSPSPDDEEIHSRNITKPIGADGSGCYKLQLEYGSKAVTGWSGHFRDTKMKSKLCSLEAPARLQTSKHEDASYQGRSTFDKPHIRKMNVSPLCQPQTSGEPVEIVKGSARADEESLLRARLRTQRSWSTESSRDEAWERKRDKSLLEEMKTLEENSRSRALGRSVSDCGDTAWSRQSTIRMRARTRSLTDDDLEELRGSIDLGFGFDSTEDPDLCNTLPALELCYAIARQFQDAQSKSSSPSISEKTMSTSACYISPISSPESVWRISSPGDNPQKVKTRLRHWAQAVACSLRQSS</sequence>
<name>A0ACC2CMM6_DIPCM</name>
<evidence type="ECO:0000313" key="1">
    <source>
        <dbReference type="EMBL" id="KAJ7543251.1"/>
    </source>
</evidence>
<gene>
    <name evidence="1" type="ORF">O6H91_09G030900</name>
</gene>
<evidence type="ECO:0000313" key="2">
    <source>
        <dbReference type="Proteomes" id="UP001162992"/>
    </source>
</evidence>
<keyword evidence="2" id="KW-1185">Reference proteome</keyword>
<accession>A0ACC2CMM6</accession>